<reference evidence="1 2" key="1">
    <citation type="submission" date="2023-03" db="EMBL/GenBank/DDBJ databases">
        <title>High recombination rates correlate with genetic variation in Cardiocondyla obscurior ants.</title>
        <authorList>
            <person name="Errbii M."/>
        </authorList>
    </citation>
    <scope>NUCLEOTIDE SEQUENCE [LARGE SCALE GENOMIC DNA]</scope>
    <source>
        <strain evidence="1">Alpha-2009</strain>
        <tissue evidence="1">Whole body</tissue>
    </source>
</reference>
<gene>
    <name evidence="1" type="ORF">PUN28_010618</name>
</gene>
<accession>A0AAW2FI50</accession>
<dbReference type="EMBL" id="JADYXP020000010">
    <property type="protein sequence ID" value="KAL0115143.1"/>
    <property type="molecule type" value="Genomic_DNA"/>
</dbReference>
<keyword evidence="2" id="KW-1185">Reference proteome</keyword>
<sequence>MAPYRRLAALSNCPNWSRANVRIFAVDDVTCSYRRDVFLLLDERFLWPPQSEFEVRHVKIEKSGHSPKCLNKKEILMFDRGMAYKKVSLSPPSSERLFSLDCYRIEVETIFATRRSSAISQSPGDFFSRTFK</sequence>
<proteinExistence type="predicted"/>
<evidence type="ECO:0000313" key="1">
    <source>
        <dbReference type="EMBL" id="KAL0115143.1"/>
    </source>
</evidence>
<name>A0AAW2FI50_9HYME</name>
<evidence type="ECO:0000313" key="2">
    <source>
        <dbReference type="Proteomes" id="UP001430953"/>
    </source>
</evidence>
<organism evidence="1 2">
    <name type="scientific">Cardiocondyla obscurior</name>
    <dbReference type="NCBI Taxonomy" id="286306"/>
    <lineage>
        <taxon>Eukaryota</taxon>
        <taxon>Metazoa</taxon>
        <taxon>Ecdysozoa</taxon>
        <taxon>Arthropoda</taxon>
        <taxon>Hexapoda</taxon>
        <taxon>Insecta</taxon>
        <taxon>Pterygota</taxon>
        <taxon>Neoptera</taxon>
        <taxon>Endopterygota</taxon>
        <taxon>Hymenoptera</taxon>
        <taxon>Apocrita</taxon>
        <taxon>Aculeata</taxon>
        <taxon>Formicoidea</taxon>
        <taxon>Formicidae</taxon>
        <taxon>Myrmicinae</taxon>
        <taxon>Cardiocondyla</taxon>
    </lineage>
</organism>
<dbReference type="AlphaFoldDB" id="A0AAW2FI50"/>
<protein>
    <submittedName>
        <fullName evidence="1">Uncharacterized protein</fullName>
    </submittedName>
</protein>
<comment type="caution">
    <text evidence="1">The sequence shown here is derived from an EMBL/GenBank/DDBJ whole genome shotgun (WGS) entry which is preliminary data.</text>
</comment>
<dbReference type="Proteomes" id="UP001430953">
    <property type="component" value="Unassembled WGS sequence"/>
</dbReference>